<feature type="transmembrane region" description="Helical" evidence="8">
    <location>
        <begin position="239"/>
        <end position="266"/>
    </location>
</feature>
<name>A0A085VBE4_PSESX</name>
<dbReference type="Gene3D" id="1.10.3720.10">
    <property type="entry name" value="MetI-like"/>
    <property type="match status" value="1"/>
</dbReference>
<comment type="subcellular location">
    <subcellularLocation>
        <location evidence="1 8">Cell membrane</location>
        <topology evidence="1 8">Multi-pass membrane protein</topology>
    </subcellularLocation>
</comment>
<evidence type="ECO:0000259" key="9">
    <source>
        <dbReference type="PROSITE" id="PS50928"/>
    </source>
</evidence>
<dbReference type="GO" id="GO:0055085">
    <property type="term" value="P:transmembrane transport"/>
    <property type="evidence" value="ECO:0007669"/>
    <property type="project" value="InterPro"/>
</dbReference>
<dbReference type="Pfam" id="PF00528">
    <property type="entry name" value="BPD_transp_1"/>
    <property type="match status" value="1"/>
</dbReference>
<dbReference type="PATRIC" id="fig|317.174.peg.1569"/>
<feature type="transmembrane region" description="Helical" evidence="8">
    <location>
        <begin position="9"/>
        <end position="30"/>
    </location>
</feature>
<evidence type="ECO:0000256" key="1">
    <source>
        <dbReference type="ARBA" id="ARBA00004651"/>
    </source>
</evidence>
<keyword evidence="5 8" id="KW-1133">Transmembrane helix</keyword>
<evidence type="ECO:0000256" key="2">
    <source>
        <dbReference type="ARBA" id="ARBA00022448"/>
    </source>
</evidence>
<keyword evidence="6 8" id="KW-0472">Membrane</keyword>
<accession>A0A085VBE4</accession>
<feature type="transmembrane region" description="Helical" evidence="8">
    <location>
        <begin position="286"/>
        <end position="307"/>
    </location>
</feature>
<protein>
    <submittedName>
        <fullName evidence="10">Peptide ABC transporter</fullName>
    </submittedName>
</protein>
<evidence type="ECO:0000256" key="3">
    <source>
        <dbReference type="ARBA" id="ARBA00022475"/>
    </source>
</evidence>
<evidence type="ECO:0000256" key="8">
    <source>
        <dbReference type="RuleBase" id="RU363032"/>
    </source>
</evidence>
<dbReference type="Pfam" id="PF19300">
    <property type="entry name" value="BPD_transp_1_N"/>
    <property type="match status" value="1"/>
</dbReference>
<dbReference type="GO" id="GO:0005886">
    <property type="term" value="C:plasma membrane"/>
    <property type="evidence" value="ECO:0007669"/>
    <property type="project" value="UniProtKB-SubCell"/>
</dbReference>
<evidence type="ECO:0000256" key="5">
    <source>
        <dbReference type="ARBA" id="ARBA00022989"/>
    </source>
</evidence>
<dbReference type="InterPro" id="IPR035906">
    <property type="entry name" value="MetI-like_sf"/>
</dbReference>
<dbReference type="PANTHER" id="PTHR43163:SF6">
    <property type="entry name" value="DIPEPTIDE TRANSPORT SYSTEM PERMEASE PROTEIN DPPB-RELATED"/>
    <property type="match status" value="1"/>
</dbReference>
<comment type="similarity">
    <text evidence="7">Belongs to the binding-protein-dependent transport system permease family. OppBC subfamily.</text>
</comment>
<keyword evidence="2 8" id="KW-0813">Transport</keyword>
<dbReference type="RefSeq" id="WP_020289670.1">
    <property type="nucleotide sequence ID" value="NZ_JPQT01000096.1"/>
</dbReference>
<feature type="transmembrane region" description="Helical" evidence="8">
    <location>
        <begin position="97"/>
        <end position="120"/>
    </location>
</feature>
<dbReference type="InterPro" id="IPR000515">
    <property type="entry name" value="MetI-like"/>
</dbReference>
<proteinExistence type="inferred from homology"/>
<feature type="domain" description="ABC transmembrane type-1" evidence="9">
    <location>
        <begin position="95"/>
        <end position="304"/>
    </location>
</feature>
<evidence type="ECO:0000256" key="4">
    <source>
        <dbReference type="ARBA" id="ARBA00022692"/>
    </source>
</evidence>
<dbReference type="Proteomes" id="UP000028643">
    <property type="component" value="Unassembled WGS sequence"/>
</dbReference>
<dbReference type="PANTHER" id="PTHR43163">
    <property type="entry name" value="DIPEPTIDE TRANSPORT SYSTEM PERMEASE PROTEIN DPPB-RELATED"/>
    <property type="match status" value="1"/>
</dbReference>
<feature type="transmembrane region" description="Helical" evidence="8">
    <location>
        <begin position="132"/>
        <end position="157"/>
    </location>
</feature>
<dbReference type="InterPro" id="IPR045621">
    <property type="entry name" value="BPD_transp_1_N"/>
</dbReference>
<dbReference type="PROSITE" id="PS50928">
    <property type="entry name" value="ABC_TM1"/>
    <property type="match status" value="1"/>
</dbReference>
<sequence>MLRLIIARLAMAVPTLLLISIAVFAMIRLIPGDPALLMLGDMADPANLSALRQSLGLDQPMWIQYLIWIKAVLSGDLGHSITSQQAVLPLVLERFSVSLTIVLSAVFLAALIAVPLGMLAAWKQNSLVDLGLVTAATLLLSIPGFWMGLLLLYAFGLALGWLPVVGYVPFGEDFGKALTYVILPIATLVLHESGVIIRMARASTIEVLRLDYIAHARAKGLSERAVLWRHTLRNAFAPTWTLIGLILGNLLGGIAVIETVFTIPGIGRLMVDSIYARDYPVLQGSLLLITFVYVLVNLVVDLMYPLFDPRVKV</sequence>
<reference evidence="10 11" key="1">
    <citation type="submission" date="2014-07" db="EMBL/GenBank/DDBJ databases">
        <title>Draft Genome Sequences of Environmental Pseudomonas syringae strains.</title>
        <authorList>
            <person name="Baltrus D.A."/>
            <person name="Berge O."/>
            <person name="Morris C."/>
        </authorList>
    </citation>
    <scope>NUCLEOTIDE SEQUENCE [LARGE SCALE GENOMIC DNA]</scope>
    <source>
        <strain evidence="10 11">CEB003</strain>
    </source>
</reference>
<keyword evidence="4 8" id="KW-0812">Transmembrane</keyword>
<evidence type="ECO:0000313" key="11">
    <source>
        <dbReference type="Proteomes" id="UP000028643"/>
    </source>
</evidence>
<comment type="caution">
    <text evidence="10">The sequence shown here is derived from an EMBL/GenBank/DDBJ whole genome shotgun (WGS) entry which is preliminary data.</text>
</comment>
<gene>
    <name evidence="10" type="ORF">IV02_07710</name>
</gene>
<evidence type="ECO:0000256" key="7">
    <source>
        <dbReference type="ARBA" id="ARBA00024202"/>
    </source>
</evidence>
<dbReference type="SUPFAM" id="SSF161098">
    <property type="entry name" value="MetI-like"/>
    <property type="match status" value="1"/>
</dbReference>
<evidence type="ECO:0000256" key="6">
    <source>
        <dbReference type="ARBA" id="ARBA00023136"/>
    </source>
</evidence>
<dbReference type="EMBL" id="JPQT01000096">
    <property type="protein sequence ID" value="KFE52757.1"/>
    <property type="molecule type" value="Genomic_DNA"/>
</dbReference>
<evidence type="ECO:0000313" key="10">
    <source>
        <dbReference type="EMBL" id="KFE52757.1"/>
    </source>
</evidence>
<keyword evidence="3" id="KW-1003">Cell membrane</keyword>
<dbReference type="AlphaFoldDB" id="A0A085VBE4"/>
<dbReference type="CDD" id="cd06261">
    <property type="entry name" value="TM_PBP2"/>
    <property type="match status" value="1"/>
</dbReference>
<organism evidence="10 11">
    <name type="scientific">Pseudomonas syringae</name>
    <dbReference type="NCBI Taxonomy" id="317"/>
    <lineage>
        <taxon>Bacteria</taxon>
        <taxon>Pseudomonadati</taxon>
        <taxon>Pseudomonadota</taxon>
        <taxon>Gammaproteobacteria</taxon>
        <taxon>Pseudomonadales</taxon>
        <taxon>Pseudomonadaceae</taxon>
        <taxon>Pseudomonas</taxon>
    </lineage>
</organism>
<feature type="transmembrane region" description="Helical" evidence="8">
    <location>
        <begin position="177"/>
        <end position="200"/>
    </location>
</feature>